<organism evidence="1 2">
    <name type="scientific">Streptococcus uberis</name>
    <dbReference type="NCBI Taxonomy" id="1349"/>
    <lineage>
        <taxon>Bacteria</taxon>
        <taxon>Bacillati</taxon>
        <taxon>Bacillota</taxon>
        <taxon>Bacilli</taxon>
        <taxon>Lactobacillales</taxon>
        <taxon>Streptococcaceae</taxon>
        <taxon>Streptococcus</taxon>
    </lineage>
</organism>
<name>A0A6L6G9M4_STRUB</name>
<reference evidence="1 2" key="1">
    <citation type="submission" date="2019-11" db="EMBL/GenBank/DDBJ databases">
        <title>Streptococcus uberis isolated from clinical mastitis cases on a southeastern Queensland dairy.</title>
        <authorList>
            <person name="Workentine M.L."/>
            <person name="Price R."/>
            <person name="Olchowy T."/>
        </authorList>
    </citation>
    <scope>NUCLEOTIDE SEQUENCE [LARGE SCALE GENOMIC DNA]</scope>
    <source>
        <strain evidence="1 2">OLC4459-A17</strain>
    </source>
</reference>
<proteinExistence type="predicted"/>
<sequence length="156" mass="17868">MGRNLRLVDTTKKHFTKEEIEMRKAVEQKASDGLTTLQITPPKHFNAVAKAEYRRIIEDLQKLPLRNLDRAMLENYCTWYAIYKSTIKKLDETGYFYFDADKGCTVPSPLILTLEKSTANIRSAASQLGLTVDSRMKMFVPKEEEKPKGLKDMFGG</sequence>
<dbReference type="Pfam" id="PF05119">
    <property type="entry name" value="Terminase_4"/>
    <property type="match status" value="1"/>
</dbReference>
<evidence type="ECO:0000313" key="1">
    <source>
        <dbReference type="EMBL" id="MTD01820.1"/>
    </source>
</evidence>
<protein>
    <submittedName>
        <fullName evidence="1">Phage terminase small subunit P27 family</fullName>
    </submittedName>
</protein>
<dbReference type="Proteomes" id="UP000483839">
    <property type="component" value="Unassembled WGS sequence"/>
</dbReference>
<evidence type="ECO:0000313" key="2">
    <source>
        <dbReference type="Proteomes" id="UP000483839"/>
    </source>
</evidence>
<dbReference type="InterPro" id="IPR006448">
    <property type="entry name" value="Phage_term_ssu_P27"/>
</dbReference>
<gene>
    <name evidence="1" type="ORF">GKS16_06010</name>
</gene>
<dbReference type="EMBL" id="WLXI01000043">
    <property type="protein sequence ID" value="MTD01820.1"/>
    <property type="molecule type" value="Genomic_DNA"/>
</dbReference>
<dbReference type="AlphaFoldDB" id="A0A6L6G9M4"/>
<dbReference type="NCBIfam" id="TIGR01558">
    <property type="entry name" value="sm_term_P27"/>
    <property type="match status" value="1"/>
</dbReference>
<comment type="caution">
    <text evidence="1">The sequence shown here is derived from an EMBL/GenBank/DDBJ whole genome shotgun (WGS) entry which is preliminary data.</text>
</comment>
<dbReference type="RefSeq" id="WP_046390367.1">
    <property type="nucleotide sequence ID" value="NZ_WLXE01000007.1"/>
</dbReference>
<accession>A0A6L6G9M4</accession>